<keyword evidence="2" id="KW-1185">Reference proteome</keyword>
<name>A0A923LM33_9FIRM</name>
<reference evidence="1" key="1">
    <citation type="submission" date="2020-08" db="EMBL/GenBank/DDBJ databases">
        <title>Genome public.</title>
        <authorList>
            <person name="Liu C."/>
            <person name="Sun Q."/>
        </authorList>
    </citation>
    <scope>NUCLEOTIDE SEQUENCE</scope>
    <source>
        <strain evidence="1">BX1005</strain>
    </source>
</reference>
<organism evidence="1 2">
    <name type="scientific">Roseburia zhanii</name>
    <dbReference type="NCBI Taxonomy" id="2763064"/>
    <lineage>
        <taxon>Bacteria</taxon>
        <taxon>Bacillati</taxon>
        <taxon>Bacillota</taxon>
        <taxon>Clostridia</taxon>
        <taxon>Lachnospirales</taxon>
        <taxon>Lachnospiraceae</taxon>
        <taxon>Roseburia</taxon>
    </lineage>
</organism>
<dbReference type="AlphaFoldDB" id="A0A923LM33"/>
<accession>A0A923LM33</accession>
<protein>
    <submittedName>
        <fullName evidence="1">Uncharacterized protein</fullName>
    </submittedName>
</protein>
<dbReference type="RefSeq" id="WP_186865827.1">
    <property type="nucleotide sequence ID" value="NZ_JACOPH010000001.1"/>
</dbReference>
<sequence length="66" mass="7880">MSKKEYMDLMEKFFDANQILEVCQGYTQADTPNIMILSNVLFELTKRYTDLYLSLVTNKDYREVEK</sequence>
<dbReference type="Proteomes" id="UP000606720">
    <property type="component" value="Unassembled WGS sequence"/>
</dbReference>
<gene>
    <name evidence="1" type="ORF">H8S17_00790</name>
</gene>
<dbReference type="EMBL" id="JACOPH010000001">
    <property type="protein sequence ID" value="MBC5712755.1"/>
    <property type="molecule type" value="Genomic_DNA"/>
</dbReference>
<proteinExistence type="predicted"/>
<evidence type="ECO:0000313" key="2">
    <source>
        <dbReference type="Proteomes" id="UP000606720"/>
    </source>
</evidence>
<comment type="caution">
    <text evidence="1">The sequence shown here is derived from an EMBL/GenBank/DDBJ whole genome shotgun (WGS) entry which is preliminary data.</text>
</comment>
<evidence type="ECO:0000313" key="1">
    <source>
        <dbReference type="EMBL" id="MBC5712755.1"/>
    </source>
</evidence>